<evidence type="ECO:0000256" key="5">
    <source>
        <dbReference type="ARBA" id="ARBA00023065"/>
    </source>
</evidence>
<name>A0A5N8VWF1_9ACTN</name>
<keyword evidence="5" id="KW-0406">Ion transport</keyword>
<evidence type="ECO:0000256" key="6">
    <source>
        <dbReference type="ARBA" id="ARBA00023136"/>
    </source>
</evidence>
<evidence type="ECO:0000256" key="2">
    <source>
        <dbReference type="ARBA" id="ARBA00022448"/>
    </source>
</evidence>
<keyword evidence="6 7" id="KW-0472">Membrane</keyword>
<accession>A0A5N8VWF1</accession>
<feature type="transmembrane region" description="Helical" evidence="7">
    <location>
        <begin position="385"/>
        <end position="406"/>
    </location>
</feature>
<dbReference type="InterPro" id="IPR050794">
    <property type="entry name" value="CPA2_transporter"/>
</dbReference>
<dbReference type="GO" id="GO:0016020">
    <property type="term" value="C:membrane"/>
    <property type="evidence" value="ECO:0007669"/>
    <property type="project" value="UniProtKB-SubCell"/>
</dbReference>
<keyword evidence="10" id="KW-1185">Reference proteome</keyword>
<feature type="transmembrane region" description="Helical" evidence="7">
    <location>
        <begin position="267"/>
        <end position="285"/>
    </location>
</feature>
<dbReference type="Proteomes" id="UP000326979">
    <property type="component" value="Unassembled WGS sequence"/>
</dbReference>
<feature type="domain" description="Cation/H+ exchanger transmembrane" evidence="8">
    <location>
        <begin position="82"/>
        <end position="466"/>
    </location>
</feature>
<evidence type="ECO:0000313" key="9">
    <source>
        <dbReference type="EMBL" id="MPY39593.1"/>
    </source>
</evidence>
<sequence length="489" mass="51626">MGQERTWQPLFFPIHFCSRVTFLTWRTVAGGRCAVEAAFRLCPSGTTEWRELITLDHSSIAARSGDAITGDILAGLALIFAVAFVFARLAKRIRQPAVMGEIIAGLALGPSLLGLLPGDPGEALFPADARPILQALSQLGLVLFMFGIGYELDFARLRGTGRRVTLVSLSSMALPFALGAGLAILLFPWYDKSQLSTDGVLAPALFLGAAMSITAFPVLARIIAESGMQRSRIGAMALACAAVQDFLAWCVLAVIVVIATASGLWPLAQMVLESGLFLVVLLYAVRPGLRWLLAPERPWRVGGSLIHTMLVTGLLVSAWATNEIGLHAVFGAFAFGAVIPRGHIEAQAPQVAERIEQTSLFLLPVFFTVTGLSVDLGGLGGHGVIMTVAVVLVACAGKFVGAATSARLSGASGAESMTLGVLLNARGLTELVILNVGLGLGVLDSRLFSAMVVMALVTTFMTGPLLQYLGFHEELRPAPVPRKNADNGV</sequence>
<evidence type="ECO:0000256" key="7">
    <source>
        <dbReference type="SAM" id="Phobius"/>
    </source>
</evidence>
<feature type="transmembrane region" description="Helical" evidence="7">
    <location>
        <begin position="418"/>
        <end position="441"/>
    </location>
</feature>
<keyword evidence="4 7" id="KW-1133">Transmembrane helix</keyword>
<dbReference type="InterPro" id="IPR006153">
    <property type="entry name" value="Cation/H_exchanger_TM"/>
</dbReference>
<reference evidence="9 10" key="1">
    <citation type="submission" date="2019-07" db="EMBL/GenBank/DDBJ databases">
        <title>New species of Amycolatopsis and Streptomyces.</title>
        <authorList>
            <person name="Duangmal K."/>
            <person name="Teo W.F.A."/>
            <person name="Lipun K."/>
        </authorList>
    </citation>
    <scope>NUCLEOTIDE SEQUENCE [LARGE SCALE GENOMIC DNA]</scope>
    <source>
        <strain evidence="9 10">TISTR 2346</strain>
    </source>
</reference>
<evidence type="ECO:0000256" key="1">
    <source>
        <dbReference type="ARBA" id="ARBA00004141"/>
    </source>
</evidence>
<feature type="transmembrane region" description="Helical" evidence="7">
    <location>
        <begin position="164"/>
        <end position="190"/>
    </location>
</feature>
<proteinExistence type="predicted"/>
<evidence type="ECO:0000256" key="4">
    <source>
        <dbReference type="ARBA" id="ARBA00022989"/>
    </source>
</evidence>
<feature type="transmembrane region" description="Helical" evidence="7">
    <location>
        <begin position="297"/>
        <end position="318"/>
    </location>
</feature>
<keyword evidence="3 7" id="KW-0812">Transmembrane</keyword>
<keyword evidence="2" id="KW-0813">Transport</keyword>
<dbReference type="Gene3D" id="1.20.1530.20">
    <property type="match status" value="1"/>
</dbReference>
<dbReference type="EMBL" id="VJZE01000026">
    <property type="protein sequence ID" value="MPY39593.1"/>
    <property type="molecule type" value="Genomic_DNA"/>
</dbReference>
<evidence type="ECO:0000256" key="3">
    <source>
        <dbReference type="ARBA" id="ARBA00022692"/>
    </source>
</evidence>
<organism evidence="9 10">
    <name type="scientific">Streptomyces phyllanthi</name>
    <dbReference type="NCBI Taxonomy" id="1803180"/>
    <lineage>
        <taxon>Bacteria</taxon>
        <taxon>Bacillati</taxon>
        <taxon>Actinomycetota</taxon>
        <taxon>Actinomycetes</taxon>
        <taxon>Kitasatosporales</taxon>
        <taxon>Streptomycetaceae</taxon>
        <taxon>Streptomyces</taxon>
    </lineage>
</organism>
<feature type="transmembrane region" description="Helical" evidence="7">
    <location>
        <begin position="135"/>
        <end position="152"/>
    </location>
</feature>
<feature type="transmembrane region" description="Helical" evidence="7">
    <location>
        <begin position="72"/>
        <end position="90"/>
    </location>
</feature>
<dbReference type="Pfam" id="PF00999">
    <property type="entry name" value="Na_H_Exchanger"/>
    <property type="match status" value="1"/>
</dbReference>
<feature type="transmembrane region" description="Helical" evidence="7">
    <location>
        <begin position="447"/>
        <end position="466"/>
    </location>
</feature>
<dbReference type="PANTHER" id="PTHR32468:SF0">
    <property type="entry name" value="K(+)_H(+) ANTIPORTER 1"/>
    <property type="match status" value="1"/>
</dbReference>
<comment type="caution">
    <text evidence="9">The sequence shown here is derived from an EMBL/GenBank/DDBJ whole genome shotgun (WGS) entry which is preliminary data.</text>
</comment>
<gene>
    <name evidence="9" type="ORF">FNH04_06580</name>
</gene>
<feature type="transmembrane region" description="Helical" evidence="7">
    <location>
        <begin position="97"/>
        <end position="115"/>
    </location>
</feature>
<comment type="subcellular location">
    <subcellularLocation>
        <location evidence="1">Membrane</location>
        <topology evidence="1">Multi-pass membrane protein</topology>
    </subcellularLocation>
</comment>
<protein>
    <submittedName>
        <fullName evidence="9">Cation/H(+) antiporter</fullName>
    </submittedName>
</protein>
<feature type="transmembrane region" description="Helical" evidence="7">
    <location>
        <begin position="202"/>
        <end position="224"/>
    </location>
</feature>
<dbReference type="InterPro" id="IPR038770">
    <property type="entry name" value="Na+/solute_symporter_sf"/>
</dbReference>
<dbReference type="GO" id="GO:1902600">
    <property type="term" value="P:proton transmembrane transport"/>
    <property type="evidence" value="ECO:0007669"/>
    <property type="project" value="InterPro"/>
</dbReference>
<dbReference type="AlphaFoldDB" id="A0A5N8VWF1"/>
<dbReference type="PANTHER" id="PTHR32468">
    <property type="entry name" value="CATION/H + ANTIPORTER"/>
    <property type="match status" value="1"/>
</dbReference>
<feature type="transmembrane region" description="Helical" evidence="7">
    <location>
        <begin position="236"/>
        <end position="261"/>
    </location>
</feature>
<evidence type="ECO:0000313" key="10">
    <source>
        <dbReference type="Proteomes" id="UP000326979"/>
    </source>
</evidence>
<evidence type="ECO:0000259" key="8">
    <source>
        <dbReference type="Pfam" id="PF00999"/>
    </source>
</evidence>
<dbReference type="OrthoDB" id="9793589at2"/>
<dbReference type="GO" id="GO:0015297">
    <property type="term" value="F:antiporter activity"/>
    <property type="evidence" value="ECO:0007669"/>
    <property type="project" value="InterPro"/>
</dbReference>